<dbReference type="InterPro" id="IPR027417">
    <property type="entry name" value="P-loop_NTPase"/>
</dbReference>
<dbReference type="SUPFAM" id="SSF52540">
    <property type="entry name" value="P-loop containing nucleoside triphosphate hydrolases"/>
    <property type="match status" value="2"/>
</dbReference>
<keyword evidence="2" id="KW-1185">Reference proteome</keyword>
<proteinExistence type="predicted"/>
<dbReference type="AlphaFoldDB" id="A0A6M0GZ06"/>
<reference evidence="1 2" key="1">
    <citation type="submission" date="2020-02" db="EMBL/GenBank/DDBJ databases">
        <title>Genome assembly of a novel Clostridium senegalense strain.</title>
        <authorList>
            <person name="Gupta T.B."/>
            <person name="Jauregui R."/>
            <person name="Maclean P."/>
            <person name="Nawarathana A."/>
            <person name="Brightwell G."/>
        </authorList>
    </citation>
    <scope>NUCLEOTIDE SEQUENCE [LARGE SCALE GENOMIC DNA]</scope>
    <source>
        <strain evidence="1 2">AGRFS4</strain>
    </source>
</reference>
<protein>
    <submittedName>
        <fullName evidence="1">ATPase</fullName>
    </submittedName>
</protein>
<accession>A0A6M0GZ06</accession>
<dbReference type="EMBL" id="JAAGPU010000002">
    <property type="protein sequence ID" value="NEU03730.1"/>
    <property type="molecule type" value="Genomic_DNA"/>
</dbReference>
<name>A0A6M0GZ06_9CLOT</name>
<gene>
    <name evidence="1" type="ORF">G3M99_02435</name>
</gene>
<dbReference type="RefSeq" id="WP_199869064.1">
    <property type="nucleotide sequence ID" value="NZ_JAAGPU010000002.1"/>
</dbReference>
<sequence length="367" mass="41805">MSKKQKHYFLGGNTSVGFYSHYDYILPQNEARRIICIKGGPGTGKSSLMKKVGNLFIDKGYTVEFHHCSSDSNSLDGVVIKGLNIALLDGTSPHVVDPKNPGAIDEILNMGQCWNEDGFKEYRENILDVQDKISKKFKRAYRFLAAARNVYEDWYTFNRETLDFNKVNHLKESLKNEIFSDEISSVGFDRHLFSTAFTPGGVISFIPNLIEDVENVYILKGAPGVGKTEVLAYLADEAVKRGHYVEVLHTPLMPEKIEHILIPDLNIAVVTSNEINKLATQGIVYDMNKFLDEALIKANKDEIEYVKNTFYILLNKALSCIQQAKHLHDDLESYYIPNMNFDKIDAVSNEIIQRLLQYEKEYLTEKQ</sequence>
<organism evidence="1 2">
    <name type="scientific">Clostridium senegalense</name>
    <dbReference type="NCBI Taxonomy" id="1465809"/>
    <lineage>
        <taxon>Bacteria</taxon>
        <taxon>Bacillati</taxon>
        <taxon>Bacillota</taxon>
        <taxon>Clostridia</taxon>
        <taxon>Eubacteriales</taxon>
        <taxon>Clostridiaceae</taxon>
        <taxon>Clostridium</taxon>
    </lineage>
</organism>
<evidence type="ECO:0000313" key="2">
    <source>
        <dbReference type="Proteomes" id="UP000481872"/>
    </source>
</evidence>
<comment type="caution">
    <text evidence="1">The sequence shown here is derived from an EMBL/GenBank/DDBJ whole genome shotgun (WGS) entry which is preliminary data.</text>
</comment>
<dbReference type="Proteomes" id="UP000481872">
    <property type="component" value="Unassembled WGS sequence"/>
</dbReference>
<dbReference type="Gene3D" id="3.40.50.300">
    <property type="entry name" value="P-loop containing nucleotide triphosphate hydrolases"/>
    <property type="match status" value="1"/>
</dbReference>
<evidence type="ECO:0000313" key="1">
    <source>
        <dbReference type="EMBL" id="NEU03730.1"/>
    </source>
</evidence>